<reference evidence="2" key="1">
    <citation type="submission" date="2020-01" db="EMBL/GenBank/DDBJ databases">
        <authorList>
            <person name="Yang Y."/>
            <person name="Kwon Y.M."/>
        </authorList>
    </citation>
    <scope>NUCLEOTIDE SEQUENCE</scope>
    <source>
        <strain evidence="2">PG104</strain>
    </source>
</reference>
<gene>
    <name evidence="2" type="ORF">GR316_03510</name>
</gene>
<name>A0A8J8MRL3_9RHOB</name>
<organism evidence="2 3">
    <name type="scientific">Falsirhodobacter algicola</name>
    <dbReference type="NCBI Taxonomy" id="2692330"/>
    <lineage>
        <taxon>Bacteria</taxon>
        <taxon>Pseudomonadati</taxon>
        <taxon>Pseudomonadota</taxon>
        <taxon>Alphaproteobacteria</taxon>
        <taxon>Rhodobacterales</taxon>
        <taxon>Paracoccaceae</taxon>
        <taxon>Falsirhodobacter</taxon>
    </lineage>
</organism>
<keyword evidence="3" id="KW-1185">Reference proteome</keyword>
<dbReference type="KEGG" id="fap:GR316_03510"/>
<dbReference type="AlphaFoldDB" id="A0A8J8MRL3"/>
<accession>A0A8J8MRL3</accession>
<evidence type="ECO:0000313" key="3">
    <source>
        <dbReference type="Proteomes" id="UP000679284"/>
    </source>
</evidence>
<dbReference type="EMBL" id="CP047289">
    <property type="protein sequence ID" value="QUS35416.1"/>
    <property type="molecule type" value="Genomic_DNA"/>
</dbReference>
<evidence type="ECO:0000256" key="1">
    <source>
        <dbReference type="SAM" id="MobiDB-lite"/>
    </source>
</evidence>
<dbReference type="Proteomes" id="UP000679284">
    <property type="component" value="Chromosome"/>
</dbReference>
<proteinExistence type="predicted"/>
<feature type="region of interest" description="Disordered" evidence="1">
    <location>
        <begin position="19"/>
        <end position="41"/>
    </location>
</feature>
<sequence>MAEQPLSAIDWLSRSITAPAPVSAPRPRAEKTQPAPVVPSRDAGLDAAGLLSPRQTGLPRDLWGSGPTEAIAARLTALPDGALPALHDLMMRLLLAEATPPRDAKDGTLFLARIDKLLQLGALDQAQALLEAAGSDAPGPLRRIFDIALLLGTENDACGRVERIPGLAPTFPARIFCLARSGDWNAAALTLRTGEALDLVPEREAALLARFLDPDLYEGEPVPPVPERMTPLVWRLYEAIGEPLPTYSLPIAFAHAELRETAGWKAQLDAAERLTRAGVLDPNHLLGLYTLQRPAASGGVWDRVAAVQAVDSDISNEDTDALQVDLPRAVARMQEAELLVPLSRIFAKPLLAMDLPDATARQAFRLGLLSGDFEDALAGPVPENPLDRFLASIARGEPDAPPADDMARSVQSGLTDAAPPDEAADLIAEGRTGEALMLGIERLNLGAEGDLRAMTEGLGTLRALGLDQPARRVAIQALLLGRT</sequence>
<evidence type="ECO:0000313" key="2">
    <source>
        <dbReference type="EMBL" id="QUS35416.1"/>
    </source>
</evidence>
<dbReference type="RefSeq" id="WP_249218806.1">
    <property type="nucleotide sequence ID" value="NZ_CP047289.1"/>
</dbReference>
<protein>
    <submittedName>
        <fullName evidence="2">Uncharacterized protein</fullName>
    </submittedName>
</protein>